<dbReference type="EMBL" id="CP022604">
    <property type="protein sequence ID" value="ASV85833.1"/>
    <property type="molecule type" value="Genomic_DNA"/>
</dbReference>
<gene>
    <name evidence="1" type="ORF">CES85_0605</name>
</gene>
<evidence type="ECO:0000313" key="1">
    <source>
        <dbReference type="EMBL" id="ASV85833.1"/>
    </source>
</evidence>
<dbReference type="OrthoDB" id="8451274at2"/>
<dbReference type="Proteomes" id="UP000215256">
    <property type="component" value="Chromosome 1"/>
</dbReference>
<protein>
    <submittedName>
        <fullName evidence="1">Putative cytoplasmic protein</fullName>
    </submittedName>
</protein>
<reference evidence="1 2" key="1">
    <citation type="submission" date="2017-07" db="EMBL/GenBank/DDBJ databases">
        <title>Phylogenetic study on the rhizospheric bacterium Ochrobactrum sp. A44.</title>
        <authorList>
            <person name="Krzyzanowska D.M."/>
            <person name="Ossowicki A."/>
            <person name="Rajewska M."/>
            <person name="Maciag T."/>
            <person name="Kaczynski Z."/>
            <person name="Czerwicka M."/>
            <person name="Jafra S."/>
        </authorList>
    </citation>
    <scope>NUCLEOTIDE SEQUENCE [LARGE SCALE GENOMIC DNA]</scope>
    <source>
        <strain evidence="1 2">A44</strain>
    </source>
</reference>
<dbReference type="AlphaFoldDB" id="A0A248UG78"/>
<accession>A0A248UG78</accession>
<organism evidence="1 2">
    <name type="scientific">Ochrobactrum quorumnocens</name>
    <dbReference type="NCBI Taxonomy" id="271865"/>
    <lineage>
        <taxon>Bacteria</taxon>
        <taxon>Pseudomonadati</taxon>
        <taxon>Pseudomonadota</taxon>
        <taxon>Alphaproteobacteria</taxon>
        <taxon>Hyphomicrobiales</taxon>
        <taxon>Brucellaceae</taxon>
        <taxon>Brucella/Ochrobactrum group</taxon>
        <taxon>Ochrobactrum</taxon>
    </lineage>
</organism>
<name>A0A248UG78_9HYPH</name>
<proteinExistence type="predicted"/>
<evidence type="ECO:0000313" key="2">
    <source>
        <dbReference type="Proteomes" id="UP000215256"/>
    </source>
</evidence>
<sequence>MMEVALKEASMNFLTARKEERMCAMQRVALQMIAGIDMDKLLGAPDAERAQAQTKLSRLIERERLRGVNSHWSYDLNRHIALKQAFDRLGGRHIRRIPAK</sequence>
<dbReference type="KEGG" id="och:CES85_0605"/>
<dbReference type="RefSeq" id="WP_095446248.1">
    <property type="nucleotide sequence ID" value="NZ_CP022604.1"/>
</dbReference>